<proteinExistence type="predicted"/>
<keyword evidence="4" id="KW-1185">Reference proteome</keyword>
<keyword evidence="1" id="KW-0812">Transmembrane</keyword>
<protein>
    <submittedName>
        <fullName evidence="3">Putative membrane protein</fullName>
    </submittedName>
</protein>
<dbReference type="PANTHER" id="PTHR13018:SF96">
    <property type="entry name" value="OS05G0393800 PROTEIN"/>
    <property type="match status" value="1"/>
</dbReference>
<feature type="non-terminal residue" evidence="3">
    <location>
        <position position="1"/>
    </location>
</feature>
<sequence length="82" mass="9105">PSVKSVIQGFLPGLALKIFLIMLPKLIMAMSKMEGYTSFSSLERRSASKYYLFVLVNVFLGSIVTGTAFQQLEQLINQPSSE</sequence>
<dbReference type="InterPro" id="IPR003864">
    <property type="entry name" value="CSC1/OSCA1-like_7TM"/>
</dbReference>
<dbReference type="EMBL" id="LXQA010077572">
    <property type="protein sequence ID" value="MCI10778.1"/>
    <property type="molecule type" value="Genomic_DNA"/>
</dbReference>
<organism evidence="3 4">
    <name type="scientific">Trifolium medium</name>
    <dbReference type="NCBI Taxonomy" id="97028"/>
    <lineage>
        <taxon>Eukaryota</taxon>
        <taxon>Viridiplantae</taxon>
        <taxon>Streptophyta</taxon>
        <taxon>Embryophyta</taxon>
        <taxon>Tracheophyta</taxon>
        <taxon>Spermatophyta</taxon>
        <taxon>Magnoliopsida</taxon>
        <taxon>eudicotyledons</taxon>
        <taxon>Gunneridae</taxon>
        <taxon>Pentapetalae</taxon>
        <taxon>rosids</taxon>
        <taxon>fabids</taxon>
        <taxon>Fabales</taxon>
        <taxon>Fabaceae</taxon>
        <taxon>Papilionoideae</taxon>
        <taxon>50 kb inversion clade</taxon>
        <taxon>NPAAA clade</taxon>
        <taxon>Hologalegina</taxon>
        <taxon>IRL clade</taxon>
        <taxon>Trifolieae</taxon>
        <taxon>Trifolium</taxon>
    </lineage>
</organism>
<keyword evidence="1" id="KW-1133">Transmembrane helix</keyword>
<dbReference type="InterPro" id="IPR045122">
    <property type="entry name" value="Csc1-like"/>
</dbReference>
<feature type="transmembrane region" description="Helical" evidence="1">
    <location>
        <begin position="6"/>
        <end position="29"/>
    </location>
</feature>
<dbReference type="GO" id="GO:0005886">
    <property type="term" value="C:plasma membrane"/>
    <property type="evidence" value="ECO:0007669"/>
    <property type="project" value="TreeGrafter"/>
</dbReference>
<keyword evidence="1" id="KW-0472">Membrane</keyword>
<accession>A0A392PFA1</accession>
<feature type="domain" description="CSC1/OSCA1-like 7TM region" evidence="2">
    <location>
        <begin position="2"/>
        <end position="81"/>
    </location>
</feature>
<dbReference type="AlphaFoldDB" id="A0A392PFA1"/>
<reference evidence="3 4" key="1">
    <citation type="journal article" date="2018" name="Front. Plant Sci.">
        <title>Red Clover (Trifolium pratense) and Zigzag Clover (T. medium) - A Picture of Genomic Similarities and Differences.</title>
        <authorList>
            <person name="Dluhosova J."/>
            <person name="Istvanek J."/>
            <person name="Nedelnik J."/>
            <person name="Repkova J."/>
        </authorList>
    </citation>
    <scope>NUCLEOTIDE SEQUENCE [LARGE SCALE GENOMIC DNA]</scope>
    <source>
        <strain evidence="4">cv. 10/8</strain>
        <tissue evidence="3">Leaf</tissue>
    </source>
</reference>
<evidence type="ECO:0000313" key="3">
    <source>
        <dbReference type="EMBL" id="MCI10778.1"/>
    </source>
</evidence>
<evidence type="ECO:0000313" key="4">
    <source>
        <dbReference type="Proteomes" id="UP000265520"/>
    </source>
</evidence>
<comment type="caution">
    <text evidence="3">The sequence shown here is derived from an EMBL/GenBank/DDBJ whole genome shotgun (WGS) entry which is preliminary data.</text>
</comment>
<dbReference type="GO" id="GO:0005227">
    <property type="term" value="F:calcium-activated cation channel activity"/>
    <property type="evidence" value="ECO:0007669"/>
    <property type="project" value="InterPro"/>
</dbReference>
<dbReference type="Proteomes" id="UP000265520">
    <property type="component" value="Unassembled WGS sequence"/>
</dbReference>
<dbReference type="Pfam" id="PF02714">
    <property type="entry name" value="RSN1_7TM"/>
    <property type="match status" value="1"/>
</dbReference>
<name>A0A392PFA1_9FABA</name>
<evidence type="ECO:0000256" key="1">
    <source>
        <dbReference type="SAM" id="Phobius"/>
    </source>
</evidence>
<feature type="transmembrane region" description="Helical" evidence="1">
    <location>
        <begin position="50"/>
        <end position="69"/>
    </location>
</feature>
<gene>
    <name evidence="3" type="ORF">A2U01_0031873</name>
</gene>
<dbReference type="PANTHER" id="PTHR13018">
    <property type="entry name" value="PROBABLE MEMBRANE PROTEIN DUF221-RELATED"/>
    <property type="match status" value="1"/>
</dbReference>
<evidence type="ECO:0000259" key="2">
    <source>
        <dbReference type="Pfam" id="PF02714"/>
    </source>
</evidence>